<dbReference type="EMBL" id="CP012289">
    <property type="protein sequence ID" value="AMV68170.1"/>
    <property type="molecule type" value="Genomic_DNA"/>
</dbReference>
<evidence type="ECO:0000313" key="5">
    <source>
        <dbReference type="Proteomes" id="UP000076244"/>
    </source>
</evidence>
<dbReference type="AlphaFoldDB" id="A0AAC9B4Q8"/>
<accession>A0AAC9B4Q8</accession>
<evidence type="ECO:0000313" key="3">
    <source>
        <dbReference type="EMBL" id="AMV63797.1"/>
    </source>
</evidence>
<keyword evidence="5" id="KW-1185">Reference proteome</keyword>
<dbReference type="Pfam" id="PF08708">
    <property type="entry name" value="PriCT_1"/>
    <property type="match status" value="1"/>
</dbReference>
<keyword evidence="3" id="KW-0614">Plasmid</keyword>
<dbReference type="Proteomes" id="UP000076244">
    <property type="component" value="Plasmid pL21535-1"/>
</dbReference>
<dbReference type="EMBL" id="CP012277">
    <property type="protein sequence ID" value="AMV63797.1"/>
    <property type="molecule type" value="Genomic_DNA"/>
</dbReference>
<feature type="domain" description="DNA primase/polymerase bifunctional N-terminal" evidence="2">
    <location>
        <begin position="10"/>
        <end position="167"/>
    </location>
</feature>
<sequence>MKEFATLDKAIELAQQGYAVYPLIDNTKKPPKGVAGYQAATSDQNTIFAWFKKHPTYNLGLRLDLSDLLVVDVDMHEPTKNGRTSLVQLFKQGQTLPSDTHIEGTANGGLHYFLKYAGAKVRKVDVWPGIDLLSDFTVIAPSEINGKPYEPLDGRTLADIKPAPQWLVDKLAGQKVNWTSEYACTTHQKKYTGRLLDEMVTGTTQGNRNDWLTKMIGRLFVTGAEPETVYELACSINERFIDQPLETKEVTTIYNSILKREMKRFERNSIRNSRIAG</sequence>
<evidence type="ECO:0000313" key="4">
    <source>
        <dbReference type="EMBL" id="AMV68170.1"/>
    </source>
</evidence>
<geneLocation type="plasmid" evidence="4">
    <name>pL21535-1</name>
</geneLocation>
<dbReference type="KEGG" id="pdm:ADU72_0014"/>
<protein>
    <submittedName>
        <fullName evidence="3">Prophage Lp4 protein 7, DNA replication</fullName>
    </submittedName>
</protein>
<organism evidence="3 6">
    <name type="scientific">Pediococcus damnosus</name>
    <dbReference type="NCBI Taxonomy" id="51663"/>
    <lineage>
        <taxon>Bacteria</taxon>
        <taxon>Bacillati</taxon>
        <taxon>Bacillota</taxon>
        <taxon>Bacilli</taxon>
        <taxon>Lactobacillales</taxon>
        <taxon>Lactobacillaceae</taxon>
        <taxon>Pediococcus</taxon>
    </lineage>
</organism>
<geneLocation type="plasmid" evidence="3">
    <name>pL21533-2</name>
</geneLocation>
<dbReference type="RefSeq" id="WP_062904619.1">
    <property type="nucleotide sequence ID" value="NZ_CP012277.1"/>
</dbReference>
<name>A0AAC9B4Q8_9LACO</name>
<evidence type="ECO:0000259" key="1">
    <source>
        <dbReference type="SMART" id="SM00942"/>
    </source>
</evidence>
<dbReference type="Proteomes" id="UP000076405">
    <property type="component" value="Plasmid pL21533-2"/>
</dbReference>
<geneLocation type="plasmid" evidence="5">
    <name>pl21535-1</name>
</geneLocation>
<geneLocation type="plasmid" evidence="6">
    <name>pl21533-2</name>
</geneLocation>
<feature type="domain" description="Primase C-terminal 1" evidence="1">
    <location>
        <begin position="198"/>
        <end position="263"/>
    </location>
</feature>
<evidence type="ECO:0000313" key="6">
    <source>
        <dbReference type="Proteomes" id="UP000076405"/>
    </source>
</evidence>
<dbReference type="SMART" id="SM00943">
    <property type="entry name" value="Prim-Pol"/>
    <property type="match status" value="1"/>
</dbReference>
<dbReference type="SUPFAM" id="SSF56747">
    <property type="entry name" value="Prim-pol domain"/>
    <property type="match status" value="1"/>
</dbReference>
<dbReference type="SMART" id="SM00942">
    <property type="entry name" value="PriCT_1"/>
    <property type="match status" value="1"/>
</dbReference>
<dbReference type="Pfam" id="PF09250">
    <property type="entry name" value="Prim-Pol"/>
    <property type="match status" value="1"/>
</dbReference>
<reference evidence="5 6" key="1">
    <citation type="journal article" date="2016" name="PLoS ONE">
        <title>The Identification of Novel Diagnostic Marker Genes for the Detection of Beer Spoiling Pediococcus damnosus Strains Using the BlAst Diagnostic Gene findEr.</title>
        <authorList>
            <person name="Behr J."/>
            <person name="Geissler A.J."/>
            <person name="Schmid J."/>
            <person name="Zehe A."/>
            <person name="Vogel R.F."/>
        </authorList>
    </citation>
    <scope>NUCLEOTIDE SEQUENCE [LARGE SCALE GENOMIC DNA]</scope>
    <source>
        <strain evidence="3 6">TMW 2.1533</strain>
        <strain evidence="4 5">TMW 2.1535</strain>
        <plasmid evidence="6">pl21533-2</plasmid>
        <plasmid evidence="3">pL21533-2</plasmid>
        <plasmid evidence="5">pl21535-1</plasmid>
        <plasmid evidence="4">pL21535-1</plasmid>
    </source>
</reference>
<dbReference type="InterPro" id="IPR015330">
    <property type="entry name" value="DNA_primase/pol_bifunc_N"/>
</dbReference>
<gene>
    <name evidence="3" type="ORF">ADU70_0275</name>
    <name evidence="4" type="ORF">ADU72_0014</name>
</gene>
<evidence type="ECO:0000259" key="2">
    <source>
        <dbReference type="SMART" id="SM00943"/>
    </source>
</evidence>
<dbReference type="InterPro" id="IPR014820">
    <property type="entry name" value="PriCT_1"/>
</dbReference>
<proteinExistence type="predicted"/>
<dbReference type="CDD" id="cd04859">
    <property type="entry name" value="Prim_Pol"/>
    <property type="match status" value="1"/>
</dbReference>